<name>A0A7W9BIG1_9RHOB</name>
<dbReference type="PANTHER" id="PTHR28208:SF3">
    <property type="entry name" value="PHOSPHATIDATE PHOSPHATASE APP1"/>
    <property type="match status" value="1"/>
</dbReference>
<evidence type="ECO:0000259" key="1">
    <source>
        <dbReference type="Pfam" id="PF09949"/>
    </source>
</evidence>
<reference evidence="2 3" key="1">
    <citation type="submission" date="2020-08" db="EMBL/GenBank/DDBJ databases">
        <title>Genomic Encyclopedia of Type Strains, Phase IV (KMG-IV): sequencing the most valuable type-strain genomes for metagenomic binning, comparative biology and taxonomic classification.</title>
        <authorList>
            <person name="Goeker M."/>
        </authorList>
    </citation>
    <scope>NUCLEOTIDE SEQUENCE [LARGE SCALE GENOMIC DNA]</scope>
    <source>
        <strain evidence="2 3">DSM 101064</strain>
    </source>
</reference>
<evidence type="ECO:0000313" key="3">
    <source>
        <dbReference type="Proteomes" id="UP000535415"/>
    </source>
</evidence>
<feature type="domain" description="Phosphatidate phosphatase APP1 catalytic" evidence="1">
    <location>
        <begin position="138"/>
        <end position="287"/>
    </location>
</feature>
<comment type="caution">
    <text evidence="2">The sequence shown here is derived from an EMBL/GenBank/DDBJ whole genome shotgun (WGS) entry which is preliminary data.</text>
</comment>
<dbReference type="Proteomes" id="UP000535415">
    <property type="component" value="Unassembled WGS sequence"/>
</dbReference>
<sequence>MTIKLRLARIATAIERRVDPIVQRKRVASVLEPYIGYATPEHLVVRGRVLGRVRKGTVRAEQNRWTNLRQMLSLFLTNEVSDITVHCDEYSAISDDEGYFTILVPRDERVGWVEMIIHTGQVTAICPVFVPFAGASLGVISDIDDTMMETGAYSLWRNLWTSLTGNALTRNVFPDAVVLMEKLFENGRNPIFFVSSSPWNLHGFLDQIFERTGLPRAPKFLRDYGISETQFITGTHGDHKGRAIDVILTANPALPFILIGDTGQHDAQVYSDAIQRHPERIRHVILRAPGRGADAEDMRYVDAIRHLGVPVTVDADYTTAIAALR</sequence>
<evidence type="ECO:0000313" key="2">
    <source>
        <dbReference type="EMBL" id="MBB5721152.1"/>
    </source>
</evidence>
<dbReference type="PANTHER" id="PTHR28208">
    <property type="entry name" value="PHOSPHATIDATE PHOSPHATASE APP1"/>
    <property type="match status" value="1"/>
</dbReference>
<dbReference type="InterPro" id="IPR052935">
    <property type="entry name" value="Mg2+_PAP"/>
</dbReference>
<dbReference type="InterPro" id="IPR019236">
    <property type="entry name" value="APP1_cat"/>
</dbReference>
<keyword evidence="3" id="KW-1185">Reference proteome</keyword>
<organism evidence="2 3">
    <name type="scientific">Yoonia ponticola</name>
    <dbReference type="NCBI Taxonomy" id="1524255"/>
    <lineage>
        <taxon>Bacteria</taxon>
        <taxon>Pseudomonadati</taxon>
        <taxon>Pseudomonadota</taxon>
        <taxon>Alphaproteobacteria</taxon>
        <taxon>Rhodobacterales</taxon>
        <taxon>Paracoccaceae</taxon>
        <taxon>Yoonia</taxon>
    </lineage>
</organism>
<protein>
    <submittedName>
        <fullName evidence="2">Phosphatidate phosphatase APP1</fullName>
    </submittedName>
</protein>
<dbReference type="EMBL" id="JACIJM010000002">
    <property type="protein sequence ID" value="MBB5721152.1"/>
    <property type="molecule type" value="Genomic_DNA"/>
</dbReference>
<accession>A0A7W9BIG1</accession>
<gene>
    <name evidence="2" type="ORF">FHS72_000759</name>
</gene>
<dbReference type="AlphaFoldDB" id="A0A7W9BIG1"/>
<dbReference type="GO" id="GO:0008195">
    <property type="term" value="F:phosphatidate phosphatase activity"/>
    <property type="evidence" value="ECO:0007669"/>
    <property type="project" value="InterPro"/>
</dbReference>
<proteinExistence type="predicted"/>
<dbReference type="Pfam" id="PF09949">
    <property type="entry name" value="APP1_cat"/>
    <property type="match status" value="1"/>
</dbReference>
<dbReference type="RefSeq" id="WP_183525794.1">
    <property type="nucleotide sequence ID" value="NZ_JACIJM010000002.1"/>
</dbReference>